<name>A0A2N5X5X5_9GAMM</name>
<dbReference type="EMBL" id="PKUS01000003">
    <property type="protein sequence ID" value="PLW69882.1"/>
    <property type="molecule type" value="Genomic_DNA"/>
</dbReference>
<dbReference type="OrthoDB" id="9793869at2"/>
<keyword evidence="4" id="KW-1185">Reference proteome</keyword>
<dbReference type="SMART" id="SM00530">
    <property type="entry name" value="HTH_XRE"/>
    <property type="match status" value="1"/>
</dbReference>
<gene>
    <name evidence="3" type="primary">higA</name>
    <name evidence="3" type="ORF">C0039_04940</name>
</gene>
<reference evidence="3 4" key="1">
    <citation type="submission" date="2018-01" db="EMBL/GenBank/DDBJ databases">
        <title>The draft genome sequence of Halioglobus lutimaris HF004.</title>
        <authorList>
            <person name="Du Z.-J."/>
            <person name="Shi M.-J."/>
        </authorList>
    </citation>
    <scope>NUCLEOTIDE SEQUENCE [LARGE SCALE GENOMIC DNA]</scope>
    <source>
        <strain evidence="3 4">HF004</strain>
    </source>
</reference>
<dbReference type="PANTHER" id="PTHR36924">
    <property type="entry name" value="ANTITOXIN HIGA-1"/>
    <property type="match status" value="1"/>
</dbReference>
<dbReference type="NCBIfam" id="TIGR02607">
    <property type="entry name" value="antidote_HigA"/>
    <property type="match status" value="1"/>
</dbReference>
<dbReference type="PROSITE" id="PS50943">
    <property type="entry name" value="HTH_CROC1"/>
    <property type="match status" value="1"/>
</dbReference>
<dbReference type="PANTHER" id="PTHR36924:SF1">
    <property type="entry name" value="ANTITOXIN HIGA-1"/>
    <property type="match status" value="1"/>
</dbReference>
<dbReference type="Pfam" id="PF01381">
    <property type="entry name" value="HTH_3"/>
    <property type="match status" value="1"/>
</dbReference>
<dbReference type="RefSeq" id="WP_101517415.1">
    <property type="nucleotide sequence ID" value="NZ_PKUS01000003.1"/>
</dbReference>
<keyword evidence="1" id="KW-0238">DNA-binding</keyword>
<protein>
    <submittedName>
        <fullName evidence="3">Addiction module antidote protein, HigA family</fullName>
    </submittedName>
</protein>
<proteinExistence type="predicted"/>
<evidence type="ECO:0000256" key="1">
    <source>
        <dbReference type="ARBA" id="ARBA00023125"/>
    </source>
</evidence>
<evidence type="ECO:0000313" key="3">
    <source>
        <dbReference type="EMBL" id="PLW69882.1"/>
    </source>
</evidence>
<dbReference type="InterPro" id="IPR010982">
    <property type="entry name" value="Lambda_DNA-bd_dom_sf"/>
</dbReference>
<dbReference type="CDD" id="cd00093">
    <property type="entry name" value="HTH_XRE"/>
    <property type="match status" value="1"/>
</dbReference>
<sequence>MAKITVHPGGFIKRNYIDELGLTAAELADALEVSESTLSRLVHEKIDLSPALAVKVSKVLGRSAESWMAMQANHTLARCEAELGQWTPTRQVTAEGFVAVKGGKSKAKHKAAAKTATA</sequence>
<feature type="domain" description="HTH cro/C1-type" evidence="2">
    <location>
        <begin position="14"/>
        <end position="67"/>
    </location>
</feature>
<dbReference type="Proteomes" id="UP000235005">
    <property type="component" value="Unassembled WGS sequence"/>
</dbReference>
<dbReference type="InterPro" id="IPR001387">
    <property type="entry name" value="Cro/C1-type_HTH"/>
</dbReference>
<accession>A0A2N5X5X5</accession>
<evidence type="ECO:0000313" key="4">
    <source>
        <dbReference type="Proteomes" id="UP000235005"/>
    </source>
</evidence>
<dbReference type="SUPFAM" id="SSF47413">
    <property type="entry name" value="lambda repressor-like DNA-binding domains"/>
    <property type="match status" value="1"/>
</dbReference>
<evidence type="ECO:0000259" key="2">
    <source>
        <dbReference type="PROSITE" id="PS50943"/>
    </source>
</evidence>
<comment type="caution">
    <text evidence="3">The sequence shown here is derived from an EMBL/GenBank/DDBJ whole genome shotgun (WGS) entry which is preliminary data.</text>
</comment>
<dbReference type="InterPro" id="IPR013430">
    <property type="entry name" value="Toxin_antidote_HigA"/>
</dbReference>
<dbReference type="Gene3D" id="1.10.260.40">
    <property type="entry name" value="lambda repressor-like DNA-binding domains"/>
    <property type="match status" value="1"/>
</dbReference>
<organism evidence="3 4">
    <name type="scientific">Pseudohalioglobus lutimaris</name>
    <dbReference type="NCBI Taxonomy" id="1737061"/>
    <lineage>
        <taxon>Bacteria</taxon>
        <taxon>Pseudomonadati</taxon>
        <taxon>Pseudomonadota</taxon>
        <taxon>Gammaproteobacteria</taxon>
        <taxon>Cellvibrionales</taxon>
        <taxon>Halieaceae</taxon>
        <taxon>Pseudohalioglobus</taxon>
    </lineage>
</organism>
<dbReference type="GO" id="GO:0003677">
    <property type="term" value="F:DNA binding"/>
    <property type="evidence" value="ECO:0007669"/>
    <property type="project" value="UniProtKB-KW"/>
</dbReference>
<dbReference type="AlphaFoldDB" id="A0A2N5X5X5"/>